<comment type="caution">
    <text evidence="2">The sequence shown here is derived from an EMBL/GenBank/DDBJ whole genome shotgun (WGS) entry which is preliminary data.</text>
</comment>
<dbReference type="InterPro" id="IPR036890">
    <property type="entry name" value="HATPase_C_sf"/>
</dbReference>
<keyword evidence="3" id="KW-1185">Reference proteome</keyword>
<dbReference type="InterPro" id="IPR018762">
    <property type="entry name" value="ChpT_C"/>
</dbReference>
<dbReference type="Proteomes" id="UP000253727">
    <property type="component" value="Unassembled WGS sequence"/>
</dbReference>
<evidence type="ECO:0000313" key="2">
    <source>
        <dbReference type="EMBL" id="RDC59245.1"/>
    </source>
</evidence>
<dbReference type="Pfam" id="PF10090">
    <property type="entry name" value="HPTransfase"/>
    <property type="match status" value="1"/>
</dbReference>
<evidence type="ECO:0000313" key="3">
    <source>
        <dbReference type="Proteomes" id="UP000253727"/>
    </source>
</evidence>
<dbReference type="OrthoDB" id="9803702at2"/>
<name>A0A369Q6T3_9SPHN</name>
<evidence type="ECO:0000259" key="1">
    <source>
        <dbReference type="Pfam" id="PF10090"/>
    </source>
</evidence>
<protein>
    <recommendedName>
        <fullName evidence="1">Histidine phosphotransferase ChpT C-terminal domain-containing protein</fullName>
    </recommendedName>
</protein>
<reference evidence="2 3" key="1">
    <citation type="submission" date="2018-04" db="EMBL/GenBank/DDBJ databases">
        <title>Altererythrobacter sp. HME9302 genome sequencing and assembly.</title>
        <authorList>
            <person name="Kang H."/>
            <person name="Kim H."/>
            <person name="Joh K."/>
        </authorList>
    </citation>
    <scope>NUCLEOTIDE SEQUENCE [LARGE SCALE GENOMIC DNA]</scope>
    <source>
        <strain evidence="2 3">HME9302</strain>
    </source>
</reference>
<sequence>MNDTSLELASQLCSRLCHDLLSPVGALNNGLELLADEKDPDMRARCFELLEQSARTSADKLKFFRLAFGAAGGFGEMVDVAEPKALVEALIGENKRVEARWALADDKLPKAAVKVLLNFSQMALDALVRGGTLDIGAENTGGATELVVRATGPKVAFDEVIGKALQGDLPATEMSGRTAPAHMLALMARQVGGGLQYALTEQDDDTRALVLGAVLPQPEGMIG</sequence>
<dbReference type="RefSeq" id="WP_115365635.1">
    <property type="nucleotide sequence ID" value="NZ_QBKA01000002.1"/>
</dbReference>
<dbReference type="EMBL" id="QBKA01000002">
    <property type="protein sequence ID" value="RDC59245.1"/>
    <property type="molecule type" value="Genomic_DNA"/>
</dbReference>
<dbReference type="Gene3D" id="1.10.287.130">
    <property type="match status" value="1"/>
</dbReference>
<feature type="domain" description="Histidine phosphotransferase ChpT C-terminal" evidence="1">
    <location>
        <begin position="81"/>
        <end position="202"/>
    </location>
</feature>
<organism evidence="2 3">
    <name type="scientific">Alteripontixanthobacter maritimus</name>
    <dbReference type="NCBI Taxonomy" id="2161824"/>
    <lineage>
        <taxon>Bacteria</taxon>
        <taxon>Pseudomonadati</taxon>
        <taxon>Pseudomonadota</taxon>
        <taxon>Alphaproteobacteria</taxon>
        <taxon>Sphingomonadales</taxon>
        <taxon>Erythrobacteraceae</taxon>
        <taxon>Alteripontixanthobacter</taxon>
    </lineage>
</organism>
<proteinExistence type="predicted"/>
<gene>
    <name evidence="2" type="ORF">HME9302_00432</name>
</gene>
<dbReference type="AlphaFoldDB" id="A0A369Q6T3"/>
<accession>A0A369Q6T3</accession>
<dbReference type="Gene3D" id="3.30.565.10">
    <property type="entry name" value="Histidine kinase-like ATPase, C-terminal domain"/>
    <property type="match status" value="1"/>
</dbReference>